<name>A0A9W9YQU4_9CNID</name>
<evidence type="ECO:0000313" key="2">
    <source>
        <dbReference type="EMBL" id="KAJ7358810.1"/>
    </source>
</evidence>
<sequence length="66" mass="7238">MKNDYLTDTVDELPTSESDMPTNADAEADQPPALKPQPPNLPTLAQTKNRAPTKPVNANYSNTKRN</sequence>
<feature type="compositionally biased region" description="Polar residues" evidence="1">
    <location>
        <begin position="43"/>
        <end position="66"/>
    </location>
</feature>
<dbReference type="EMBL" id="MU827315">
    <property type="protein sequence ID" value="KAJ7358810.1"/>
    <property type="molecule type" value="Genomic_DNA"/>
</dbReference>
<evidence type="ECO:0000256" key="1">
    <source>
        <dbReference type="SAM" id="MobiDB-lite"/>
    </source>
</evidence>
<accession>A0A9W9YQU4</accession>
<dbReference type="AlphaFoldDB" id="A0A9W9YQU4"/>
<comment type="caution">
    <text evidence="2">The sequence shown here is derived from an EMBL/GenBank/DDBJ whole genome shotgun (WGS) entry which is preliminary data.</text>
</comment>
<gene>
    <name evidence="2" type="ORF">OS493_021597</name>
</gene>
<evidence type="ECO:0000313" key="3">
    <source>
        <dbReference type="Proteomes" id="UP001163046"/>
    </source>
</evidence>
<dbReference type="Proteomes" id="UP001163046">
    <property type="component" value="Unassembled WGS sequence"/>
</dbReference>
<keyword evidence="3" id="KW-1185">Reference proteome</keyword>
<proteinExistence type="predicted"/>
<organism evidence="2 3">
    <name type="scientific">Desmophyllum pertusum</name>
    <dbReference type="NCBI Taxonomy" id="174260"/>
    <lineage>
        <taxon>Eukaryota</taxon>
        <taxon>Metazoa</taxon>
        <taxon>Cnidaria</taxon>
        <taxon>Anthozoa</taxon>
        <taxon>Hexacorallia</taxon>
        <taxon>Scleractinia</taxon>
        <taxon>Caryophylliina</taxon>
        <taxon>Caryophylliidae</taxon>
        <taxon>Desmophyllum</taxon>
    </lineage>
</organism>
<protein>
    <submittedName>
        <fullName evidence="2">Uncharacterized protein</fullName>
    </submittedName>
</protein>
<reference evidence="2" key="1">
    <citation type="submission" date="2023-01" db="EMBL/GenBank/DDBJ databases">
        <title>Genome assembly of the deep-sea coral Lophelia pertusa.</title>
        <authorList>
            <person name="Herrera S."/>
            <person name="Cordes E."/>
        </authorList>
    </citation>
    <scope>NUCLEOTIDE SEQUENCE</scope>
    <source>
        <strain evidence="2">USNM1676648</strain>
        <tissue evidence="2">Polyp</tissue>
    </source>
</reference>
<feature type="region of interest" description="Disordered" evidence="1">
    <location>
        <begin position="1"/>
        <end position="66"/>
    </location>
</feature>